<reference evidence="10" key="1">
    <citation type="journal article" date="2023" name="Science">
        <title>Elucidation of the pathway for biosynthesis of saponin adjuvants from the soapbark tree.</title>
        <authorList>
            <person name="Reed J."/>
            <person name="Orme A."/>
            <person name="El-Demerdash A."/>
            <person name="Owen C."/>
            <person name="Martin L.B.B."/>
            <person name="Misra R.C."/>
            <person name="Kikuchi S."/>
            <person name="Rejzek M."/>
            <person name="Martin A.C."/>
            <person name="Harkess A."/>
            <person name="Leebens-Mack J."/>
            <person name="Louveau T."/>
            <person name="Stephenson M.J."/>
            <person name="Osbourn A."/>
        </authorList>
    </citation>
    <scope>NUCLEOTIDE SEQUENCE</scope>
    <source>
        <strain evidence="10">S10</strain>
    </source>
</reference>
<feature type="domain" description="BED-type" evidence="9">
    <location>
        <begin position="8"/>
        <end position="63"/>
    </location>
</feature>
<dbReference type="EMBL" id="JARAOO010000008">
    <property type="protein sequence ID" value="KAJ7958537.1"/>
    <property type="molecule type" value="Genomic_DNA"/>
</dbReference>
<feature type="region of interest" description="Disordered" evidence="8">
    <location>
        <begin position="65"/>
        <end position="93"/>
    </location>
</feature>
<dbReference type="InterPro" id="IPR003653">
    <property type="entry name" value="Peptidase_C48_C"/>
</dbReference>
<comment type="similarity">
    <text evidence="1">Belongs to the peptidase C48 family.</text>
</comment>
<sequence>MKKGVGGRPKSQVWEYVEKLADGRILCKLCGLAFRGSGSRIKYHLYGIPGKGISRCPQFTTPIFKKKEEEEEEEEETTLRQSNSIHDDGTTVKSETVELPFTKKIAVGPSSVSGTEVKTETAESSATKKIDIGPFSVSHHVSAEDLKLILSLFGSSSSLRGEGQEITVVRSTHFHLTRSDFNTLKPETCLDGNVINFVVDRLTDMGNKKNKRLNWFLPLTFLIFVPIQTGSRQSGHFYLCVVHVKKRVAEIWDSAPCYTEQNSERQEKVQNILRGLDVIFMNEIKSIFPDEWAFSKFDITMAHNIPTQTNK</sequence>
<evidence type="ECO:0000256" key="8">
    <source>
        <dbReference type="SAM" id="MobiDB-lite"/>
    </source>
</evidence>
<dbReference type="Pfam" id="PF02902">
    <property type="entry name" value="Peptidase_C48"/>
    <property type="match status" value="1"/>
</dbReference>
<dbReference type="InterPro" id="IPR003656">
    <property type="entry name" value="Znf_BED"/>
</dbReference>
<gene>
    <name evidence="10" type="ORF">O6P43_019249</name>
</gene>
<keyword evidence="3" id="KW-0479">Metal-binding</keyword>
<comment type="caution">
    <text evidence="10">The sequence shown here is derived from an EMBL/GenBank/DDBJ whole genome shotgun (WGS) entry which is preliminary data.</text>
</comment>
<evidence type="ECO:0000313" key="10">
    <source>
        <dbReference type="EMBL" id="KAJ7958537.1"/>
    </source>
</evidence>
<dbReference type="PROSITE" id="PS50808">
    <property type="entry name" value="ZF_BED"/>
    <property type="match status" value="1"/>
</dbReference>
<dbReference type="GO" id="GO:0008234">
    <property type="term" value="F:cysteine-type peptidase activity"/>
    <property type="evidence" value="ECO:0007669"/>
    <property type="project" value="InterPro"/>
</dbReference>
<evidence type="ECO:0000256" key="6">
    <source>
        <dbReference type="ARBA" id="ARBA00022833"/>
    </source>
</evidence>
<dbReference type="AlphaFoldDB" id="A0AAD7LIF7"/>
<protein>
    <submittedName>
        <fullName evidence="10">Ulp1 protease family, C-terminal catalytic domain containing protein</fullName>
    </submittedName>
</protein>
<dbReference type="GO" id="GO:0003677">
    <property type="term" value="F:DNA binding"/>
    <property type="evidence" value="ECO:0007669"/>
    <property type="project" value="InterPro"/>
</dbReference>
<dbReference type="InterPro" id="IPR038765">
    <property type="entry name" value="Papain-like_cys_pep_sf"/>
</dbReference>
<dbReference type="Proteomes" id="UP001163823">
    <property type="component" value="Chromosome 8"/>
</dbReference>
<dbReference type="GO" id="GO:0006508">
    <property type="term" value="P:proteolysis"/>
    <property type="evidence" value="ECO:0007669"/>
    <property type="project" value="UniProtKB-KW"/>
</dbReference>
<dbReference type="SUPFAM" id="SSF54001">
    <property type="entry name" value="Cysteine proteinases"/>
    <property type="match status" value="1"/>
</dbReference>
<evidence type="ECO:0000256" key="2">
    <source>
        <dbReference type="ARBA" id="ARBA00022670"/>
    </source>
</evidence>
<accession>A0AAD7LIF7</accession>
<organism evidence="10 11">
    <name type="scientific">Quillaja saponaria</name>
    <name type="common">Soap bark tree</name>
    <dbReference type="NCBI Taxonomy" id="32244"/>
    <lineage>
        <taxon>Eukaryota</taxon>
        <taxon>Viridiplantae</taxon>
        <taxon>Streptophyta</taxon>
        <taxon>Embryophyta</taxon>
        <taxon>Tracheophyta</taxon>
        <taxon>Spermatophyta</taxon>
        <taxon>Magnoliopsida</taxon>
        <taxon>eudicotyledons</taxon>
        <taxon>Gunneridae</taxon>
        <taxon>Pentapetalae</taxon>
        <taxon>rosids</taxon>
        <taxon>fabids</taxon>
        <taxon>Fabales</taxon>
        <taxon>Quillajaceae</taxon>
        <taxon>Quillaja</taxon>
    </lineage>
</organism>
<proteinExistence type="inferred from homology"/>
<evidence type="ECO:0000256" key="4">
    <source>
        <dbReference type="ARBA" id="ARBA00022771"/>
    </source>
</evidence>
<dbReference type="GO" id="GO:0008270">
    <property type="term" value="F:zinc ion binding"/>
    <property type="evidence" value="ECO:0007669"/>
    <property type="project" value="UniProtKB-KW"/>
</dbReference>
<dbReference type="Gene3D" id="3.40.395.10">
    <property type="entry name" value="Adenoviral Proteinase, Chain A"/>
    <property type="match status" value="1"/>
</dbReference>
<evidence type="ECO:0000313" key="11">
    <source>
        <dbReference type="Proteomes" id="UP001163823"/>
    </source>
</evidence>
<evidence type="ECO:0000256" key="3">
    <source>
        <dbReference type="ARBA" id="ARBA00022723"/>
    </source>
</evidence>
<keyword evidence="6" id="KW-0862">Zinc</keyword>
<keyword evidence="11" id="KW-1185">Reference proteome</keyword>
<keyword evidence="2 10" id="KW-0645">Protease</keyword>
<evidence type="ECO:0000259" key="9">
    <source>
        <dbReference type="PROSITE" id="PS50808"/>
    </source>
</evidence>
<evidence type="ECO:0000256" key="7">
    <source>
        <dbReference type="PROSITE-ProRule" id="PRU00027"/>
    </source>
</evidence>
<keyword evidence="4 7" id="KW-0863">Zinc-finger</keyword>
<evidence type="ECO:0000256" key="1">
    <source>
        <dbReference type="ARBA" id="ARBA00005234"/>
    </source>
</evidence>
<keyword evidence="5" id="KW-0378">Hydrolase</keyword>
<evidence type="ECO:0000256" key="5">
    <source>
        <dbReference type="ARBA" id="ARBA00022801"/>
    </source>
</evidence>
<name>A0AAD7LIF7_QUISA</name>